<gene>
    <name evidence="1" type="ORF">SAMN05421766_101239</name>
</gene>
<dbReference type="SUPFAM" id="SSF53448">
    <property type="entry name" value="Nucleotide-diphospho-sugar transferases"/>
    <property type="match status" value="1"/>
</dbReference>
<dbReference type="InterPro" id="IPR029044">
    <property type="entry name" value="Nucleotide-diphossugar_trans"/>
</dbReference>
<keyword evidence="2" id="KW-1185">Reference proteome</keyword>
<dbReference type="Proteomes" id="UP000185728">
    <property type="component" value="Unassembled WGS sequence"/>
</dbReference>
<protein>
    <recommendedName>
        <fullName evidence="3">DUF2064 domain-containing protein</fullName>
    </recommendedName>
</protein>
<dbReference type="PANTHER" id="PTHR36529">
    <property type="entry name" value="SLL1095 PROTEIN"/>
    <property type="match status" value="1"/>
</dbReference>
<accession>A0ABY1KI76</accession>
<dbReference type="Pfam" id="PF09837">
    <property type="entry name" value="DUF2064"/>
    <property type="match status" value="1"/>
</dbReference>
<organism evidence="1 2">
    <name type="scientific">Zobellia uliginosa</name>
    <dbReference type="NCBI Taxonomy" id="143224"/>
    <lineage>
        <taxon>Bacteria</taxon>
        <taxon>Pseudomonadati</taxon>
        <taxon>Bacteroidota</taxon>
        <taxon>Flavobacteriia</taxon>
        <taxon>Flavobacteriales</taxon>
        <taxon>Flavobacteriaceae</taxon>
        <taxon>Zobellia</taxon>
    </lineage>
</organism>
<proteinExistence type="predicted"/>
<reference evidence="1 2" key="1">
    <citation type="submission" date="2017-01" db="EMBL/GenBank/DDBJ databases">
        <authorList>
            <person name="Varghese N."/>
            <person name="Submissions S."/>
        </authorList>
    </citation>
    <scope>NUCLEOTIDE SEQUENCE [LARGE SCALE GENOMIC DNA]</scope>
    <source>
        <strain evidence="1 2">DSM 2061</strain>
    </source>
</reference>
<evidence type="ECO:0000313" key="1">
    <source>
        <dbReference type="EMBL" id="SIS38121.1"/>
    </source>
</evidence>
<evidence type="ECO:0008006" key="3">
    <source>
        <dbReference type="Google" id="ProtNLM"/>
    </source>
</evidence>
<name>A0ABY1KI76_9FLAO</name>
<dbReference type="EMBL" id="FTOB01000001">
    <property type="protein sequence ID" value="SIS38121.1"/>
    <property type="molecule type" value="Genomic_DNA"/>
</dbReference>
<evidence type="ECO:0000313" key="2">
    <source>
        <dbReference type="Proteomes" id="UP000185728"/>
    </source>
</evidence>
<dbReference type="RefSeq" id="WP_076453136.1">
    <property type="nucleotide sequence ID" value="NZ_FTOB01000001.1"/>
</dbReference>
<dbReference type="InterPro" id="IPR018641">
    <property type="entry name" value="Trfase_1_rSAM/seldom-assoc"/>
</dbReference>
<dbReference type="PANTHER" id="PTHR36529:SF1">
    <property type="entry name" value="GLYCOSYLTRANSFERASE"/>
    <property type="match status" value="1"/>
</dbReference>
<sequence>MGQANTNTAILIFSLSARREAERKTLFGKRGKKTTESFFDMLIELTKTTASRTGADVVVVDEHQQKGRSFGERYANAFQELFDQGYDKVISIGNDTPDLTSDILGEAIGQMQQNDLLVGPSSDGGVYLLGMHREFFKLDEFKALPWLQSDLLKTMLGGSFSKGAQTHCLEELSDIDTVRQLLQFAYSSEDAVLVDFILNHLLVYTDRTFKGAVLLYTNDHALSSYLRGPPAFPVAA</sequence>
<dbReference type="Gene3D" id="3.90.550.10">
    <property type="entry name" value="Spore Coat Polysaccharide Biosynthesis Protein SpsA, Chain A"/>
    <property type="match status" value="1"/>
</dbReference>
<comment type="caution">
    <text evidence="1">The sequence shown here is derived from an EMBL/GenBank/DDBJ whole genome shotgun (WGS) entry which is preliminary data.</text>
</comment>